<dbReference type="OrthoDB" id="7130006at2759"/>
<dbReference type="SUPFAM" id="SSF53474">
    <property type="entry name" value="alpha/beta-Hydrolases"/>
    <property type="match status" value="1"/>
</dbReference>
<dbReference type="InterPro" id="IPR029058">
    <property type="entry name" value="AB_hydrolase_fold"/>
</dbReference>
<keyword evidence="2" id="KW-0058">Aromatic hydrocarbons catabolism</keyword>
<dbReference type="GO" id="GO:0004301">
    <property type="term" value="F:epoxide hydrolase activity"/>
    <property type="evidence" value="ECO:0007669"/>
    <property type="project" value="TreeGrafter"/>
</dbReference>
<sequence length="422" mass="48039">MLPKLPVEDCQLELNHPTPFSVTIDSELLKVTEQKLLYCRFPEEQTDFTDDDWSQGAKVARIRELAEYWRNEYNWKDQEERINKTFNNFLVKIQVPDYGLVTLHYSHTKSPSPDAIPLLFVHGWPGSFLEASKIVEKLTTTDPENDKCPSFHVIVPSIPGFGFSPAPLRSGVGPAVVARAFKVLMTDVLNYPWFVTQGGDLGAFITRWMAIQHPSVVRAQHFNTFPAPTPTFGAAPFAYLRLRMSGVLYSKYEKRLLKTRSVFHRDQSAYIDMQETRPQTLGFALGDSPIGLLAWFVEKLQSWVDVPEALSNDDIINLVMMHWIQGATPGLRFFREAFGDKREADKAFDGHLKVLTGVSIFPGEILPCPKDWAKQLANIIFWRQHEHGGHFPALECPDDFVNDIQNFLSSKEMRKVLAKNGK</sequence>
<evidence type="ECO:0000256" key="1">
    <source>
        <dbReference type="ARBA" id="ARBA00010088"/>
    </source>
</evidence>
<dbReference type="InterPro" id="IPR010497">
    <property type="entry name" value="Epoxide_hydro_N"/>
</dbReference>
<evidence type="ECO:0000259" key="4">
    <source>
        <dbReference type="Pfam" id="PF06441"/>
    </source>
</evidence>
<reference evidence="5 6" key="1">
    <citation type="submission" date="2019-12" db="EMBL/GenBank/DDBJ databases">
        <title>A genome sequence resource for the geographically widespread anthracnose pathogen Colletotrichum asianum.</title>
        <authorList>
            <person name="Meng Y."/>
        </authorList>
    </citation>
    <scope>NUCLEOTIDE SEQUENCE [LARGE SCALE GENOMIC DNA]</scope>
    <source>
        <strain evidence="5 6">ICMP 18580</strain>
    </source>
</reference>
<dbReference type="PRINTS" id="PR00412">
    <property type="entry name" value="EPOXHYDRLASE"/>
</dbReference>
<keyword evidence="6" id="KW-1185">Reference proteome</keyword>
<accession>A0A8H3WFQ3</accession>
<dbReference type="PANTHER" id="PTHR21661:SF35">
    <property type="entry name" value="EPOXIDE HYDROLASE"/>
    <property type="match status" value="1"/>
</dbReference>
<dbReference type="EMBL" id="WOWK01000025">
    <property type="protein sequence ID" value="KAF0327178.1"/>
    <property type="molecule type" value="Genomic_DNA"/>
</dbReference>
<comment type="similarity">
    <text evidence="1">Belongs to the peptidase S33 family.</text>
</comment>
<gene>
    <name evidence="5" type="ORF">GQ607_005661</name>
</gene>
<proteinExistence type="inferred from homology"/>
<organism evidence="5 6">
    <name type="scientific">Colletotrichum asianum</name>
    <dbReference type="NCBI Taxonomy" id="702518"/>
    <lineage>
        <taxon>Eukaryota</taxon>
        <taxon>Fungi</taxon>
        <taxon>Dikarya</taxon>
        <taxon>Ascomycota</taxon>
        <taxon>Pezizomycotina</taxon>
        <taxon>Sordariomycetes</taxon>
        <taxon>Hypocreomycetidae</taxon>
        <taxon>Glomerellales</taxon>
        <taxon>Glomerellaceae</taxon>
        <taxon>Colletotrichum</taxon>
        <taxon>Colletotrichum gloeosporioides species complex</taxon>
    </lineage>
</organism>
<dbReference type="InterPro" id="IPR016292">
    <property type="entry name" value="Epoxide_hydrolase"/>
</dbReference>
<evidence type="ECO:0000313" key="6">
    <source>
        <dbReference type="Proteomes" id="UP000434172"/>
    </source>
</evidence>
<dbReference type="Proteomes" id="UP000434172">
    <property type="component" value="Unassembled WGS sequence"/>
</dbReference>
<protein>
    <submittedName>
        <fullName evidence="5">Epoxide hydrolase</fullName>
    </submittedName>
</protein>
<dbReference type="AlphaFoldDB" id="A0A8H3WFQ3"/>
<dbReference type="InterPro" id="IPR000639">
    <property type="entry name" value="Epox_hydrolase-like"/>
</dbReference>
<name>A0A8H3WFQ3_9PEZI</name>
<dbReference type="Gene3D" id="3.40.50.1820">
    <property type="entry name" value="alpha/beta hydrolase"/>
    <property type="match status" value="1"/>
</dbReference>
<evidence type="ECO:0000256" key="2">
    <source>
        <dbReference type="ARBA" id="ARBA00022797"/>
    </source>
</evidence>
<dbReference type="PANTHER" id="PTHR21661">
    <property type="entry name" value="EPOXIDE HYDROLASE 1-RELATED"/>
    <property type="match status" value="1"/>
</dbReference>
<dbReference type="GO" id="GO:0097176">
    <property type="term" value="P:epoxide metabolic process"/>
    <property type="evidence" value="ECO:0007669"/>
    <property type="project" value="TreeGrafter"/>
</dbReference>
<comment type="caution">
    <text evidence="5">The sequence shown here is derived from an EMBL/GenBank/DDBJ whole genome shotgun (WGS) entry which is preliminary data.</text>
</comment>
<dbReference type="PIRSF" id="PIRSF001112">
    <property type="entry name" value="Epoxide_hydrolase"/>
    <property type="match status" value="1"/>
</dbReference>
<dbReference type="Pfam" id="PF06441">
    <property type="entry name" value="EHN"/>
    <property type="match status" value="1"/>
</dbReference>
<evidence type="ECO:0000313" key="5">
    <source>
        <dbReference type="EMBL" id="KAF0327178.1"/>
    </source>
</evidence>
<feature type="domain" description="Epoxide hydrolase N-terminal" evidence="4">
    <location>
        <begin position="18"/>
        <end position="130"/>
    </location>
</feature>
<keyword evidence="3 5" id="KW-0378">Hydrolase</keyword>
<evidence type="ECO:0000256" key="3">
    <source>
        <dbReference type="ARBA" id="ARBA00022801"/>
    </source>
</evidence>